<dbReference type="Gene3D" id="3.40.309.10">
    <property type="entry name" value="Aldehyde Dehydrogenase, Chain A, domain 2"/>
    <property type="match status" value="1"/>
</dbReference>
<evidence type="ECO:0000313" key="6">
    <source>
        <dbReference type="Proteomes" id="UP001447188"/>
    </source>
</evidence>
<dbReference type="InterPro" id="IPR050740">
    <property type="entry name" value="Aldehyde_DH_Superfamily"/>
</dbReference>
<dbReference type="InterPro" id="IPR029510">
    <property type="entry name" value="Ald_DH_CS_GLU"/>
</dbReference>
<comment type="caution">
    <text evidence="5">The sequence shown here is derived from an EMBL/GenBank/DDBJ whole genome shotgun (WGS) entry which is preliminary data.</text>
</comment>
<evidence type="ECO:0000256" key="2">
    <source>
        <dbReference type="PROSITE-ProRule" id="PRU10007"/>
    </source>
</evidence>
<dbReference type="InterPro" id="IPR016161">
    <property type="entry name" value="Ald_DH/histidinol_DH"/>
</dbReference>
<dbReference type="Proteomes" id="UP001447188">
    <property type="component" value="Unassembled WGS sequence"/>
</dbReference>
<dbReference type="SUPFAM" id="SSF53720">
    <property type="entry name" value="ALDH-like"/>
    <property type="match status" value="1"/>
</dbReference>
<dbReference type="Gene3D" id="3.40.605.10">
    <property type="entry name" value="Aldehyde Dehydrogenase, Chain A, domain 1"/>
    <property type="match status" value="1"/>
</dbReference>
<sequence>MKSDPSYTVPLFFNNVEVTSKKTFPVNNPADNTLLWNASAASIDDVEKVTKAAAAAFPAWSRTKYTKRRELIRNFGAILEKRRAELIECSVLETGSSVHWAELNVTGGISVLEHVAGTVVTINGSRAAYVTKEPYGVILEIVPWNAPIILLIRAIFFPIACGNSVIIKASETSPRTHFLVTSIAAEAGFPPGVINIISHAREDAVVITNALIEHEVVKKISFTGSSAVARKLAAKAGQCLKPILLELGGKAPLIVMEDADLEAAAKDAALGSFMHGGQVCMSTEKIIVHSAVIERFTAIFNEFSKGYGESQLLAMPGANLGIKKLVDNAVANGAKIVGGADAYASFEFKNSNAFPNLVLQGITDKMDLYHTESFGPLASIISVDSEEEALRIANDTIFGLVASVWTKDLARGLRMAKQIDAGACHINGPTFQADPGLFPPGWKASGTGSLVGRTAFDEFLHLKITTFGI</sequence>
<dbReference type="Pfam" id="PF00171">
    <property type="entry name" value="Aldedh"/>
    <property type="match status" value="1"/>
</dbReference>
<keyword evidence="1 3" id="KW-0560">Oxidoreductase</keyword>
<evidence type="ECO:0000313" key="5">
    <source>
        <dbReference type="EMBL" id="KAL0631665.1"/>
    </source>
</evidence>
<dbReference type="InterPro" id="IPR016162">
    <property type="entry name" value="Ald_DH_N"/>
</dbReference>
<dbReference type="PROSITE" id="PS00687">
    <property type="entry name" value="ALDEHYDE_DEHYDR_GLU"/>
    <property type="match status" value="1"/>
</dbReference>
<dbReference type="InterPro" id="IPR015590">
    <property type="entry name" value="Aldehyde_DH_dom"/>
</dbReference>
<evidence type="ECO:0000256" key="3">
    <source>
        <dbReference type="RuleBase" id="RU003345"/>
    </source>
</evidence>
<gene>
    <name evidence="5" type="ORF">Q9L58_009477</name>
</gene>
<protein>
    <recommendedName>
        <fullName evidence="4">Aldehyde dehydrogenase domain-containing protein</fullName>
    </recommendedName>
</protein>
<feature type="domain" description="Aldehyde dehydrogenase" evidence="4">
    <location>
        <begin position="20"/>
        <end position="463"/>
    </location>
</feature>
<keyword evidence="6" id="KW-1185">Reference proteome</keyword>
<dbReference type="InterPro" id="IPR016163">
    <property type="entry name" value="Ald_DH_C"/>
</dbReference>
<dbReference type="EMBL" id="JBBBZM010000224">
    <property type="protein sequence ID" value="KAL0631665.1"/>
    <property type="molecule type" value="Genomic_DNA"/>
</dbReference>
<evidence type="ECO:0000256" key="1">
    <source>
        <dbReference type="ARBA" id="ARBA00023002"/>
    </source>
</evidence>
<accession>A0ABR3G6T2</accession>
<comment type="similarity">
    <text evidence="3">Belongs to the aldehyde dehydrogenase family.</text>
</comment>
<proteinExistence type="inferred from homology"/>
<dbReference type="PANTHER" id="PTHR43353:SF6">
    <property type="entry name" value="CYTOPLASMIC ALDEHYDE DEHYDROGENASE (EUROFUNG)"/>
    <property type="match status" value="1"/>
</dbReference>
<organism evidence="5 6">
    <name type="scientific">Discina gigas</name>
    <dbReference type="NCBI Taxonomy" id="1032678"/>
    <lineage>
        <taxon>Eukaryota</taxon>
        <taxon>Fungi</taxon>
        <taxon>Dikarya</taxon>
        <taxon>Ascomycota</taxon>
        <taxon>Pezizomycotina</taxon>
        <taxon>Pezizomycetes</taxon>
        <taxon>Pezizales</taxon>
        <taxon>Discinaceae</taxon>
        <taxon>Discina</taxon>
    </lineage>
</organism>
<feature type="active site" evidence="2">
    <location>
        <position position="246"/>
    </location>
</feature>
<reference evidence="5 6" key="1">
    <citation type="submission" date="2024-02" db="EMBL/GenBank/DDBJ databases">
        <title>Discinaceae phylogenomics.</title>
        <authorList>
            <person name="Dirks A.C."/>
            <person name="James T.Y."/>
        </authorList>
    </citation>
    <scope>NUCLEOTIDE SEQUENCE [LARGE SCALE GENOMIC DNA]</scope>
    <source>
        <strain evidence="5 6">ACD0624</strain>
    </source>
</reference>
<evidence type="ECO:0000259" key="4">
    <source>
        <dbReference type="Pfam" id="PF00171"/>
    </source>
</evidence>
<name>A0ABR3G6T2_9PEZI</name>
<dbReference type="PANTHER" id="PTHR43353">
    <property type="entry name" value="SUCCINATE-SEMIALDEHYDE DEHYDROGENASE, MITOCHONDRIAL"/>
    <property type="match status" value="1"/>
</dbReference>